<dbReference type="Pfam" id="PF24758">
    <property type="entry name" value="LRR_At5g56370"/>
    <property type="match status" value="1"/>
</dbReference>
<dbReference type="Gene3D" id="3.80.10.10">
    <property type="entry name" value="Ribonuclease Inhibitor"/>
    <property type="match status" value="1"/>
</dbReference>
<evidence type="ECO:0000259" key="1">
    <source>
        <dbReference type="PROSITE" id="PS50181"/>
    </source>
</evidence>
<dbReference type="InterPro" id="IPR001810">
    <property type="entry name" value="F-box_dom"/>
</dbReference>
<dbReference type="InterPro" id="IPR032675">
    <property type="entry name" value="LRR_dom_sf"/>
</dbReference>
<dbReference type="OMA" id="HEESDWI"/>
<dbReference type="OrthoDB" id="1151098at2759"/>
<dbReference type="Gramene" id="PRQ30995">
    <property type="protein sequence ID" value="PRQ30995"/>
    <property type="gene ID" value="RchiOBHm_Chr5g0030631"/>
</dbReference>
<accession>A0A2P6Q9Y1</accession>
<dbReference type="InterPro" id="IPR006566">
    <property type="entry name" value="FBD"/>
</dbReference>
<dbReference type="CDD" id="cd22160">
    <property type="entry name" value="F-box_AtFBL13-like"/>
    <property type="match status" value="1"/>
</dbReference>
<dbReference type="InterPro" id="IPR053781">
    <property type="entry name" value="F-box_AtFBL13-like"/>
</dbReference>
<dbReference type="InterPro" id="IPR055411">
    <property type="entry name" value="LRR_FXL15/At3g58940/PEG3-like"/>
</dbReference>
<dbReference type="SUPFAM" id="SSF81383">
    <property type="entry name" value="F-box domain"/>
    <property type="match status" value="1"/>
</dbReference>
<dbReference type="Pfam" id="PF00646">
    <property type="entry name" value="F-box"/>
    <property type="match status" value="1"/>
</dbReference>
<protein>
    <submittedName>
        <fullName evidence="2">Putative F-box domain, FBD domain, leucine-rich repeat domain, L domain-containing protein</fullName>
    </submittedName>
</protein>
<dbReference type="InterPro" id="IPR050232">
    <property type="entry name" value="FBL13/AtMIF1-like"/>
</dbReference>
<dbReference type="PANTHER" id="PTHR31900">
    <property type="entry name" value="F-BOX/RNI SUPERFAMILY PROTEIN-RELATED"/>
    <property type="match status" value="1"/>
</dbReference>
<comment type="caution">
    <text evidence="2">The sequence shown here is derived from an EMBL/GenBank/DDBJ whole genome shotgun (WGS) entry which is preliminary data.</text>
</comment>
<evidence type="ECO:0000313" key="2">
    <source>
        <dbReference type="EMBL" id="PRQ30995.1"/>
    </source>
</evidence>
<evidence type="ECO:0000313" key="3">
    <source>
        <dbReference type="Proteomes" id="UP000238479"/>
    </source>
</evidence>
<dbReference type="Pfam" id="PF08387">
    <property type="entry name" value="FBD"/>
    <property type="match status" value="1"/>
</dbReference>
<sequence length="457" mass="52195">MTMQMGSKSNSKPGQDRISGLPDEILCHILSFTSTVDAVKASVLSRRWENMWLRVPTLYLSDDDFRSDEREFDPERFVAFVDRALFLRGSSSIHRISIRCSDTENYPHLDEWICTAIRGNVVELELDLHESDFQYEPLELPRSLFMSRSLVVLKLTLEENYVAIPPSSDCFPCLKLLDVSVFYPDPATMESLFTCGPVLEHLIIEGYLGEDQYLNFNIFAPKLKRLELRFDPCDEVDSVSNILFNVNAPKLERLDLNENFLASYCLSENALSEANISFSDLHSDIQFITGSVDHIQRLFEGIVNVKHLSLQAPFLGDPDTESRCNLPKLNNLKHLELQLENCCSWQLLTRLLTISPNLEYLVLEINIQCCEYPNEDGWSPPKLVPICLVSCLKNLFIRGFKGKPDDIEVAKYLLKHGEVLNNVTIYSYDVPAEDMLKVSQEIKGSNTCQVEFPKIDM</sequence>
<dbReference type="EMBL" id="PDCK01000043">
    <property type="protein sequence ID" value="PRQ30995.1"/>
    <property type="molecule type" value="Genomic_DNA"/>
</dbReference>
<dbReference type="AlphaFoldDB" id="A0A2P6Q9Y1"/>
<dbReference type="Gene3D" id="1.20.1280.50">
    <property type="match status" value="1"/>
</dbReference>
<proteinExistence type="predicted"/>
<dbReference type="PROSITE" id="PS50181">
    <property type="entry name" value="FBOX"/>
    <property type="match status" value="1"/>
</dbReference>
<dbReference type="Proteomes" id="UP000238479">
    <property type="component" value="Chromosome 5"/>
</dbReference>
<dbReference type="SUPFAM" id="SSF52047">
    <property type="entry name" value="RNI-like"/>
    <property type="match status" value="1"/>
</dbReference>
<keyword evidence="3" id="KW-1185">Reference proteome</keyword>
<dbReference type="STRING" id="74649.A0A2P6Q9Y1"/>
<organism evidence="2 3">
    <name type="scientific">Rosa chinensis</name>
    <name type="common">China rose</name>
    <dbReference type="NCBI Taxonomy" id="74649"/>
    <lineage>
        <taxon>Eukaryota</taxon>
        <taxon>Viridiplantae</taxon>
        <taxon>Streptophyta</taxon>
        <taxon>Embryophyta</taxon>
        <taxon>Tracheophyta</taxon>
        <taxon>Spermatophyta</taxon>
        <taxon>Magnoliopsida</taxon>
        <taxon>eudicotyledons</taxon>
        <taxon>Gunneridae</taxon>
        <taxon>Pentapetalae</taxon>
        <taxon>rosids</taxon>
        <taxon>fabids</taxon>
        <taxon>Rosales</taxon>
        <taxon>Rosaceae</taxon>
        <taxon>Rosoideae</taxon>
        <taxon>Rosoideae incertae sedis</taxon>
        <taxon>Rosa</taxon>
    </lineage>
</organism>
<dbReference type="InterPro" id="IPR036047">
    <property type="entry name" value="F-box-like_dom_sf"/>
</dbReference>
<dbReference type="SMART" id="SM00579">
    <property type="entry name" value="FBD"/>
    <property type="match status" value="1"/>
</dbReference>
<dbReference type="PANTHER" id="PTHR31900:SF34">
    <property type="entry name" value="EMB|CAB62440.1-RELATED"/>
    <property type="match status" value="1"/>
</dbReference>
<gene>
    <name evidence="2" type="ORF">RchiOBHm_Chr5g0030631</name>
</gene>
<reference evidence="2 3" key="1">
    <citation type="journal article" date="2018" name="Nat. Genet.">
        <title>The Rosa genome provides new insights in the design of modern roses.</title>
        <authorList>
            <person name="Bendahmane M."/>
        </authorList>
    </citation>
    <scope>NUCLEOTIDE SEQUENCE [LARGE SCALE GENOMIC DNA]</scope>
    <source>
        <strain evidence="3">cv. Old Blush</strain>
    </source>
</reference>
<feature type="domain" description="F-box" evidence="1">
    <location>
        <begin position="15"/>
        <end position="51"/>
    </location>
</feature>
<dbReference type="SMART" id="SM00256">
    <property type="entry name" value="FBOX"/>
    <property type="match status" value="1"/>
</dbReference>
<name>A0A2P6Q9Y1_ROSCH</name>